<name>A0ABR1ANM9_POLSC</name>
<feature type="region of interest" description="Disordered" evidence="1">
    <location>
        <begin position="40"/>
        <end position="61"/>
    </location>
</feature>
<sequence length="203" mass="22890">MVVLVFYYPLALAGSQVRCLGLVPSLTVAYPPFLWNSPSKQGCSNQTATKRGKGQENKQIAPSQSVLHQKRIANISVKESLIRFEAAIMYPTIATSTTSLMALLRATQHQGRNSPICFNEDEFHDVLGNFQHPTQVPGTSYYLRVHNSILEIEIYPILQSEDTRALIDQRTGKTDFQNQLFFKEPHWKADEHEQQISEALSGQ</sequence>
<feature type="compositionally biased region" description="Polar residues" evidence="1">
    <location>
        <begin position="40"/>
        <end position="49"/>
    </location>
</feature>
<comment type="caution">
    <text evidence="2">The sequence shown here is derived from an EMBL/GenBank/DDBJ whole genome shotgun (WGS) entry which is preliminary data.</text>
</comment>
<gene>
    <name evidence="2" type="ORF">RUM44_010940</name>
</gene>
<evidence type="ECO:0000313" key="2">
    <source>
        <dbReference type="EMBL" id="KAK6624082.1"/>
    </source>
</evidence>
<proteinExistence type="predicted"/>
<evidence type="ECO:0000313" key="3">
    <source>
        <dbReference type="Proteomes" id="UP001359485"/>
    </source>
</evidence>
<reference evidence="2 3" key="1">
    <citation type="submission" date="2023-09" db="EMBL/GenBank/DDBJ databases">
        <title>Genomes of two closely related lineages of the louse Polyplax serrata with different host specificities.</title>
        <authorList>
            <person name="Martinu J."/>
            <person name="Tarabai H."/>
            <person name="Stefka J."/>
            <person name="Hypsa V."/>
        </authorList>
    </citation>
    <scope>NUCLEOTIDE SEQUENCE [LARGE SCALE GENOMIC DNA]</scope>
    <source>
        <strain evidence="2">98ZLc_SE</strain>
    </source>
</reference>
<organism evidence="2 3">
    <name type="scientific">Polyplax serrata</name>
    <name type="common">Common mouse louse</name>
    <dbReference type="NCBI Taxonomy" id="468196"/>
    <lineage>
        <taxon>Eukaryota</taxon>
        <taxon>Metazoa</taxon>
        <taxon>Ecdysozoa</taxon>
        <taxon>Arthropoda</taxon>
        <taxon>Hexapoda</taxon>
        <taxon>Insecta</taxon>
        <taxon>Pterygota</taxon>
        <taxon>Neoptera</taxon>
        <taxon>Paraneoptera</taxon>
        <taxon>Psocodea</taxon>
        <taxon>Troctomorpha</taxon>
        <taxon>Phthiraptera</taxon>
        <taxon>Anoplura</taxon>
        <taxon>Polyplacidae</taxon>
        <taxon>Polyplax</taxon>
    </lineage>
</organism>
<dbReference type="Proteomes" id="UP001359485">
    <property type="component" value="Unassembled WGS sequence"/>
</dbReference>
<dbReference type="EMBL" id="JAWJWF010000046">
    <property type="protein sequence ID" value="KAK6624082.1"/>
    <property type="molecule type" value="Genomic_DNA"/>
</dbReference>
<protein>
    <submittedName>
        <fullName evidence="2">Uncharacterized protein</fullName>
    </submittedName>
</protein>
<accession>A0ABR1ANM9</accession>
<evidence type="ECO:0000256" key="1">
    <source>
        <dbReference type="SAM" id="MobiDB-lite"/>
    </source>
</evidence>
<keyword evidence="3" id="KW-1185">Reference proteome</keyword>